<dbReference type="InterPro" id="IPR045279">
    <property type="entry name" value="ARR-like"/>
</dbReference>
<evidence type="ECO:0000256" key="3">
    <source>
        <dbReference type="ARBA" id="ARBA00023015"/>
    </source>
</evidence>
<protein>
    <submittedName>
        <fullName evidence="9">Pseudo-response regulator 6-like protein</fullName>
    </submittedName>
</protein>
<dbReference type="OMA" id="RSNIPRC"/>
<dbReference type="InterPro" id="IPR009057">
    <property type="entry name" value="Homeodomain-like_sf"/>
</dbReference>
<reference evidence="9 10" key="1">
    <citation type="journal article" date="2013" name="Genome Biol.">
        <title>The genome sequence of the most widely cultivated cacao type and its use to identify candidate genes regulating pod color.</title>
        <authorList>
            <person name="Motamayor J.C."/>
            <person name="Mockaitis K."/>
            <person name="Schmutz J."/>
            <person name="Haiminen N."/>
            <person name="Iii D.L."/>
            <person name="Cornejo O."/>
            <person name="Findley S.D."/>
            <person name="Zheng P."/>
            <person name="Utro F."/>
            <person name="Royaert S."/>
            <person name="Saski C."/>
            <person name="Jenkins J."/>
            <person name="Podicheti R."/>
            <person name="Zhao M."/>
            <person name="Scheffler B.E."/>
            <person name="Stack J.C."/>
            <person name="Feltus F.A."/>
            <person name="Mustiga G.M."/>
            <person name="Amores F."/>
            <person name="Phillips W."/>
            <person name="Marelli J.P."/>
            <person name="May G.D."/>
            <person name="Shapiro H."/>
            <person name="Ma J."/>
            <person name="Bustamante C.D."/>
            <person name="Schnell R.J."/>
            <person name="Main D."/>
            <person name="Gilbert D."/>
            <person name="Parida L."/>
            <person name="Kuhn D.N."/>
        </authorList>
    </citation>
    <scope>NUCLEOTIDE SEQUENCE [LARGE SCALE GENOMIC DNA]</scope>
    <source>
        <strain evidence="10">cv. Matina 1-6</strain>
    </source>
</reference>
<dbReference type="EMBL" id="CM001880">
    <property type="protein sequence ID" value="EOY00026.1"/>
    <property type="molecule type" value="Genomic_DNA"/>
</dbReference>
<gene>
    <name evidence="9" type="ORF">TCM_009387</name>
</gene>
<dbReference type="Proteomes" id="UP000026915">
    <property type="component" value="Chromosome 2"/>
</dbReference>
<evidence type="ECO:0000313" key="10">
    <source>
        <dbReference type="Proteomes" id="UP000026915"/>
    </source>
</evidence>
<dbReference type="GO" id="GO:0009736">
    <property type="term" value="P:cytokinin-activated signaling pathway"/>
    <property type="evidence" value="ECO:0007669"/>
    <property type="project" value="InterPro"/>
</dbReference>
<dbReference type="NCBIfam" id="TIGR01557">
    <property type="entry name" value="myb_SHAQKYF"/>
    <property type="match status" value="1"/>
</dbReference>
<dbReference type="PANTHER" id="PTHR43874:SF87">
    <property type="entry name" value="HTH MYB-TYPE DOMAIN-CONTAINING PROTEIN"/>
    <property type="match status" value="1"/>
</dbReference>
<dbReference type="Gene3D" id="3.40.50.2300">
    <property type="match status" value="1"/>
</dbReference>
<organism evidence="9 10">
    <name type="scientific">Theobroma cacao</name>
    <name type="common">Cacao</name>
    <name type="synonym">Cocoa</name>
    <dbReference type="NCBI Taxonomy" id="3641"/>
    <lineage>
        <taxon>Eukaryota</taxon>
        <taxon>Viridiplantae</taxon>
        <taxon>Streptophyta</taxon>
        <taxon>Embryophyta</taxon>
        <taxon>Tracheophyta</taxon>
        <taxon>Spermatophyta</taxon>
        <taxon>Magnoliopsida</taxon>
        <taxon>eudicotyledons</taxon>
        <taxon>Gunneridae</taxon>
        <taxon>Pentapetalae</taxon>
        <taxon>rosids</taxon>
        <taxon>malvids</taxon>
        <taxon>Malvales</taxon>
        <taxon>Malvaceae</taxon>
        <taxon>Byttnerioideae</taxon>
        <taxon>Theobroma</taxon>
    </lineage>
</organism>
<dbReference type="FunFam" id="1.10.10.60:FF:000007">
    <property type="entry name" value="Two-component response regulator"/>
    <property type="match status" value="1"/>
</dbReference>
<dbReference type="HOGENOM" id="CLU_061273_1_0_1"/>
<dbReference type="eggNOG" id="KOG1601">
    <property type="taxonomic scope" value="Eukaryota"/>
</dbReference>
<evidence type="ECO:0000256" key="1">
    <source>
        <dbReference type="ARBA" id="ARBA00004123"/>
    </source>
</evidence>
<dbReference type="Pfam" id="PF00072">
    <property type="entry name" value="Response_reg"/>
    <property type="match status" value="1"/>
</dbReference>
<comment type="subcellular location">
    <subcellularLocation>
        <location evidence="1">Nucleus</location>
    </subcellularLocation>
</comment>
<dbReference type="PROSITE" id="PS50110">
    <property type="entry name" value="RESPONSE_REGULATORY"/>
    <property type="match status" value="1"/>
</dbReference>
<evidence type="ECO:0000256" key="7">
    <source>
        <dbReference type="SAM" id="MobiDB-lite"/>
    </source>
</evidence>
<dbReference type="SUPFAM" id="SSF52172">
    <property type="entry name" value="CheY-like"/>
    <property type="match status" value="1"/>
</dbReference>
<keyword evidence="5" id="KW-0539">Nucleus</keyword>
<feature type="region of interest" description="Disordered" evidence="7">
    <location>
        <begin position="147"/>
        <end position="173"/>
    </location>
</feature>
<evidence type="ECO:0000256" key="2">
    <source>
        <dbReference type="ARBA" id="ARBA00023012"/>
    </source>
</evidence>
<evidence type="ECO:0000256" key="5">
    <source>
        <dbReference type="ARBA" id="ARBA00023242"/>
    </source>
</evidence>
<dbReference type="InterPro" id="IPR001789">
    <property type="entry name" value="Sig_transdc_resp-reg_receiver"/>
</dbReference>
<evidence type="ECO:0000259" key="8">
    <source>
        <dbReference type="PROSITE" id="PS50110"/>
    </source>
</evidence>
<dbReference type="InParanoid" id="A0A061E4X0"/>
<dbReference type="Gene3D" id="1.10.10.60">
    <property type="entry name" value="Homeodomain-like"/>
    <property type="match status" value="1"/>
</dbReference>
<feature type="region of interest" description="Disordered" evidence="7">
    <location>
        <begin position="200"/>
        <end position="263"/>
    </location>
</feature>
<keyword evidence="10" id="KW-1185">Reference proteome</keyword>
<dbReference type="InterPro" id="IPR011006">
    <property type="entry name" value="CheY-like_superfamily"/>
</dbReference>
<keyword evidence="4" id="KW-0804">Transcription</keyword>
<evidence type="ECO:0000256" key="6">
    <source>
        <dbReference type="PROSITE-ProRule" id="PRU00169"/>
    </source>
</evidence>
<evidence type="ECO:0000256" key="4">
    <source>
        <dbReference type="ARBA" id="ARBA00023163"/>
    </source>
</evidence>
<evidence type="ECO:0000313" key="9">
    <source>
        <dbReference type="EMBL" id="EOY00026.1"/>
    </source>
</evidence>
<dbReference type="CDD" id="cd17584">
    <property type="entry name" value="REC_typeB_ARR-like"/>
    <property type="match status" value="1"/>
</dbReference>
<keyword evidence="2" id="KW-0902">Two-component regulatory system</keyword>
<name>A0A061E4X0_THECC</name>
<dbReference type="GO" id="GO:0000160">
    <property type="term" value="P:phosphorelay signal transduction system"/>
    <property type="evidence" value="ECO:0007669"/>
    <property type="project" value="UniProtKB-KW"/>
</dbReference>
<keyword evidence="3" id="KW-0805">Transcription regulation</keyword>
<dbReference type="GO" id="GO:0005634">
    <property type="term" value="C:nucleus"/>
    <property type="evidence" value="ECO:0007669"/>
    <property type="project" value="UniProtKB-SubCell"/>
</dbReference>
<dbReference type="Gramene" id="EOY00026">
    <property type="protein sequence ID" value="EOY00026"/>
    <property type="gene ID" value="TCM_009387"/>
</dbReference>
<proteinExistence type="predicted"/>
<dbReference type="AlphaFoldDB" id="A0A061E4X0"/>
<feature type="compositionally biased region" description="Basic and acidic residues" evidence="7">
    <location>
        <begin position="200"/>
        <end position="228"/>
    </location>
</feature>
<sequence length="330" mass="37262">MKESSRSNIPRCSRGLPILLVDHDTTSLMYLATMLERYSYKVTTTVLPSVAVSMIQQGNNSFKLVMANINMKDKNSLSFLRALLKKDIPVIVMSSERSANVAQKAIAYGASLHLQKPISVNDLKYLWQHAYRNVKNQAIKIKEVATQSKPSVPRNGHFIGIDETNDPKGKNKEVAETDVRILKTNCGMELKKTPIEHMLAKQNLEHGETSSKSRKSYADKEDKTENKRNKPNPELADFGKAETAKQEGWKDKTSNQSSSPKGKKLRLVWNPELHYKFTAALSALGDENARPKSILQMMNEPTLTHRQVASHLQDLSIKPWYSQSFTISYM</sequence>
<feature type="domain" description="Response regulatory" evidence="8">
    <location>
        <begin position="17"/>
        <end position="131"/>
    </location>
</feature>
<dbReference type="InterPro" id="IPR006447">
    <property type="entry name" value="Myb_dom_plants"/>
</dbReference>
<accession>A0A061E4X0</accession>
<comment type="caution">
    <text evidence="6">Lacks conserved residue(s) required for the propagation of feature annotation.</text>
</comment>
<dbReference type="SMART" id="SM00448">
    <property type="entry name" value="REC"/>
    <property type="match status" value="1"/>
</dbReference>
<dbReference type="GO" id="GO:0003677">
    <property type="term" value="F:DNA binding"/>
    <property type="evidence" value="ECO:0007669"/>
    <property type="project" value="InterPro"/>
</dbReference>
<dbReference type="PANTHER" id="PTHR43874">
    <property type="entry name" value="TWO-COMPONENT RESPONSE REGULATOR"/>
    <property type="match status" value="1"/>
</dbReference>
<dbReference type="SUPFAM" id="SSF46689">
    <property type="entry name" value="Homeodomain-like"/>
    <property type="match status" value="1"/>
</dbReference>
<feature type="compositionally biased region" description="Basic and acidic residues" evidence="7">
    <location>
        <begin position="237"/>
        <end position="253"/>
    </location>
</feature>